<dbReference type="Pfam" id="PF01274">
    <property type="entry name" value="MS_TIM-barrel"/>
    <property type="match status" value="1"/>
</dbReference>
<dbReference type="GO" id="GO:0006097">
    <property type="term" value="P:glyoxylate cycle"/>
    <property type="evidence" value="ECO:0007669"/>
    <property type="project" value="UniProtKB-KW"/>
</dbReference>
<dbReference type="Gene3D" id="1.20.1220.12">
    <property type="entry name" value="Malate synthase, domain III"/>
    <property type="match status" value="1"/>
</dbReference>
<dbReference type="CDD" id="cd00727">
    <property type="entry name" value="malate_synt_A"/>
    <property type="match status" value="1"/>
</dbReference>
<evidence type="ECO:0000256" key="1">
    <source>
        <dbReference type="ARBA" id="ARBA00004266"/>
    </source>
</evidence>
<keyword evidence="11" id="KW-0418">Kinase</keyword>
<feature type="compositionally biased region" description="Low complexity" evidence="19">
    <location>
        <begin position="628"/>
        <end position="642"/>
    </location>
</feature>
<evidence type="ECO:0000256" key="7">
    <source>
        <dbReference type="ARBA" id="ARBA00022532"/>
    </source>
</evidence>
<dbReference type="InterPro" id="IPR011009">
    <property type="entry name" value="Kinase-like_dom_sf"/>
</dbReference>
<feature type="compositionally biased region" description="Basic and acidic residues" evidence="19">
    <location>
        <begin position="1020"/>
        <end position="1031"/>
    </location>
</feature>
<evidence type="ECO:0000313" key="22">
    <source>
        <dbReference type="Proteomes" id="UP000557566"/>
    </source>
</evidence>
<dbReference type="GO" id="GO:0005940">
    <property type="term" value="C:septin ring"/>
    <property type="evidence" value="ECO:0007669"/>
    <property type="project" value="UniProtKB-ARBA"/>
</dbReference>
<dbReference type="GO" id="GO:0005935">
    <property type="term" value="C:cellular bud neck"/>
    <property type="evidence" value="ECO:0007669"/>
    <property type="project" value="UniProtKB-SubCell"/>
</dbReference>
<dbReference type="GO" id="GO:0005782">
    <property type="term" value="C:peroxisomal matrix"/>
    <property type="evidence" value="ECO:0007669"/>
    <property type="project" value="TreeGrafter"/>
</dbReference>
<dbReference type="Gene3D" id="1.10.510.10">
    <property type="entry name" value="Transferase(Phosphotransferase) domain 1"/>
    <property type="match status" value="1"/>
</dbReference>
<comment type="catalytic activity">
    <reaction evidence="15">
        <text>glyoxylate + acetyl-CoA + H2O = (S)-malate + CoA + H(+)</text>
        <dbReference type="Rhea" id="RHEA:18181"/>
        <dbReference type="ChEBI" id="CHEBI:15377"/>
        <dbReference type="ChEBI" id="CHEBI:15378"/>
        <dbReference type="ChEBI" id="CHEBI:15589"/>
        <dbReference type="ChEBI" id="CHEBI:36655"/>
        <dbReference type="ChEBI" id="CHEBI:57287"/>
        <dbReference type="ChEBI" id="CHEBI:57288"/>
        <dbReference type="EC" id="2.3.3.9"/>
    </reaction>
</comment>
<feature type="compositionally biased region" description="Low complexity" evidence="19">
    <location>
        <begin position="586"/>
        <end position="603"/>
    </location>
</feature>
<keyword evidence="6" id="KW-0723">Serine/threonine-protein kinase</keyword>
<feature type="region of interest" description="Disordered" evidence="19">
    <location>
        <begin position="554"/>
        <end position="648"/>
    </location>
</feature>
<dbReference type="Proteomes" id="UP000557566">
    <property type="component" value="Unassembled WGS sequence"/>
</dbReference>
<dbReference type="Gene3D" id="3.20.20.360">
    <property type="entry name" value="Malate synthase, domain 3"/>
    <property type="match status" value="1"/>
</dbReference>
<dbReference type="Gene3D" id="3.30.310.220">
    <property type="entry name" value="Fungal kinase associated-1 domain"/>
    <property type="match status" value="1"/>
</dbReference>
<feature type="compositionally biased region" description="Polar residues" evidence="19">
    <location>
        <begin position="839"/>
        <end position="852"/>
    </location>
</feature>
<keyword evidence="8" id="KW-0597">Phosphoprotein</keyword>
<evidence type="ECO:0000256" key="8">
    <source>
        <dbReference type="ARBA" id="ARBA00022553"/>
    </source>
</evidence>
<evidence type="ECO:0000256" key="19">
    <source>
        <dbReference type="SAM" id="MobiDB-lite"/>
    </source>
</evidence>
<dbReference type="InterPro" id="IPR044856">
    <property type="entry name" value="Malate_synth_C_sf"/>
</dbReference>
<dbReference type="PROSITE" id="PS00107">
    <property type="entry name" value="PROTEIN_KINASE_ATP"/>
    <property type="match status" value="1"/>
</dbReference>
<evidence type="ECO:0000256" key="6">
    <source>
        <dbReference type="ARBA" id="ARBA00022527"/>
    </source>
</evidence>
<dbReference type="Pfam" id="PF20659">
    <property type="entry name" value="MS_C"/>
    <property type="match status" value="1"/>
</dbReference>
<comment type="similarity">
    <text evidence="4">Belongs to the protein kinase superfamily. CAMK Ser/Thr protein kinase family. NIM1 subfamily.</text>
</comment>
<evidence type="ECO:0000256" key="2">
    <source>
        <dbReference type="ARBA" id="ARBA00004275"/>
    </source>
</evidence>
<dbReference type="SMART" id="SM00220">
    <property type="entry name" value="S_TKc"/>
    <property type="match status" value="1"/>
</dbReference>
<dbReference type="GO" id="GO:0006099">
    <property type="term" value="P:tricarboxylic acid cycle"/>
    <property type="evidence" value="ECO:0007669"/>
    <property type="project" value="UniProtKB-KW"/>
</dbReference>
<dbReference type="Pfam" id="PF16797">
    <property type="entry name" value="Fungal_KA1"/>
    <property type="match status" value="1"/>
</dbReference>
<comment type="caution">
    <text evidence="21">The sequence shown here is derived from an EMBL/GenBank/DDBJ whole genome shotgun (WGS) entry which is preliminary data.</text>
</comment>
<evidence type="ECO:0000256" key="10">
    <source>
        <dbReference type="ARBA" id="ARBA00022741"/>
    </source>
</evidence>
<dbReference type="InterPro" id="IPR048356">
    <property type="entry name" value="MS_N"/>
</dbReference>
<evidence type="ECO:0000256" key="18">
    <source>
        <dbReference type="PROSITE-ProRule" id="PRU10141"/>
    </source>
</evidence>
<feature type="region of interest" description="Disordered" evidence="19">
    <location>
        <begin position="839"/>
        <end position="869"/>
    </location>
</feature>
<evidence type="ECO:0000256" key="9">
    <source>
        <dbReference type="ARBA" id="ARBA00022679"/>
    </source>
</evidence>
<dbReference type="GO" id="GO:0004674">
    <property type="term" value="F:protein serine/threonine kinase activity"/>
    <property type="evidence" value="ECO:0007669"/>
    <property type="project" value="UniProtKB-KW"/>
</dbReference>
<dbReference type="GO" id="GO:0004474">
    <property type="term" value="F:malate synthase activity"/>
    <property type="evidence" value="ECO:0007669"/>
    <property type="project" value="UniProtKB-EC"/>
</dbReference>
<feature type="region of interest" description="Disordered" evidence="19">
    <location>
        <begin position="886"/>
        <end position="905"/>
    </location>
</feature>
<comment type="catalytic activity">
    <reaction evidence="16">
        <text>L-seryl-[protein] + ATP = O-phospho-L-seryl-[protein] + ADP + H(+)</text>
        <dbReference type="Rhea" id="RHEA:17989"/>
        <dbReference type="Rhea" id="RHEA-COMP:9863"/>
        <dbReference type="Rhea" id="RHEA-COMP:11604"/>
        <dbReference type="ChEBI" id="CHEBI:15378"/>
        <dbReference type="ChEBI" id="CHEBI:29999"/>
        <dbReference type="ChEBI" id="CHEBI:30616"/>
        <dbReference type="ChEBI" id="CHEBI:83421"/>
        <dbReference type="ChEBI" id="CHEBI:456216"/>
        <dbReference type="EC" id="2.7.11.1"/>
    </reaction>
</comment>
<feature type="compositionally biased region" description="Low complexity" evidence="19">
    <location>
        <begin position="1034"/>
        <end position="1045"/>
    </location>
</feature>
<dbReference type="SUPFAM" id="SSF56112">
    <property type="entry name" value="Protein kinase-like (PK-like)"/>
    <property type="match status" value="1"/>
</dbReference>
<evidence type="ECO:0000259" key="20">
    <source>
        <dbReference type="PROSITE" id="PS50011"/>
    </source>
</evidence>
<name>A0A8H4PTJ2_9HYPO</name>
<comment type="catalytic activity">
    <reaction evidence="14">
        <text>L-threonyl-[protein] + ATP = O-phospho-L-threonyl-[protein] + ADP + H(+)</text>
        <dbReference type="Rhea" id="RHEA:46608"/>
        <dbReference type="Rhea" id="RHEA-COMP:11060"/>
        <dbReference type="Rhea" id="RHEA-COMP:11605"/>
        <dbReference type="ChEBI" id="CHEBI:15378"/>
        <dbReference type="ChEBI" id="CHEBI:30013"/>
        <dbReference type="ChEBI" id="CHEBI:30616"/>
        <dbReference type="ChEBI" id="CHEBI:61977"/>
        <dbReference type="ChEBI" id="CHEBI:456216"/>
        <dbReference type="EC" id="2.7.11.1"/>
    </reaction>
</comment>
<dbReference type="GO" id="GO:0005524">
    <property type="term" value="F:ATP binding"/>
    <property type="evidence" value="ECO:0007669"/>
    <property type="project" value="UniProtKB-UniRule"/>
</dbReference>
<dbReference type="InterPro" id="IPR000719">
    <property type="entry name" value="Prot_kinase_dom"/>
</dbReference>
<evidence type="ECO:0000256" key="12">
    <source>
        <dbReference type="ARBA" id="ARBA00022840"/>
    </source>
</evidence>
<dbReference type="PANTHER" id="PTHR42902:SF1">
    <property type="entry name" value="MALATE SYNTHASE 1-RELATED"/>
    <property type="match status" value="1"/>
</dbReference>
<dbReference type="SUPFAM" id="SSF51645">
    <property type="entry name" value="Malate synthase G"/>
    <property type="match status" value="1"/>
</dbReference>
<feature type="compositionally biased region" description="Basic residues" evidence="19">
    <location>
        <begin position="944"/>
        <end position="955"/>
    </location>
</feature>
<dbReference type="InterPro" id="IPR046363">
    <property type="entry name" value="MS_N_TIM-barrel_dom"/>
</dbReference>
<feature type="region of interest" description="Disordered" evidence="19">
    <location>
        <begin position="82"/>
        <end position="101"/>
    </location>
</feature>
<dbReference type="NCBIfam" id="TIGR01344">
    <property type="entry name" value="malate_syn_A"/>
    <property type="match status" value="1"/>
</dbReference>
<reference evidence="21 22" key="1">
    <citation type="journal article" date="2020" name="Genome Biol. Evol.">
        <title>A new high-quality draft genome assembly of the Chinese cordyceps Ophiocordyceps sinensis.</title>
        <authorList>
            <person name="Shu R."/>
            <person name="Zhang J."/>
            <person name="Meng Q."/>
            <person name="Zhang H."/>
            <person name="Zhou G."/>
            <person name="Li M."/>
            <person name="Wu P."/>
            <person name="Zhao Y."/>
            <person name="Chen C."/>
            <person name="Qin Q."/>
        </authorList>
    </citation>
    <scope>NUCLEOTIDE SEQUENCE [LARGE SCALE GENOMIC DNA]</scope>
    <source>
        <strain evidence="21 22">IOZ07</strain>
    </source>
</reference>
<dbReference type="PROSITE" id="PS00510">
    <property type="entry name" value="MALATE_SYNTHASE"/>
    <property type="match status" value="1"/>
</dbReference>
<evidence type="ECO:0000256" key="13">
    <source>
        <dbReference type="ARBA" id="ARBA00023140"/>
    </source>
</evidence>
<organism evidence="21 22">
    <name type="scientific">Ophiocordyceps sinensis</name>
    <dbReference type="NCBI Taxonomy" id="72228"/>
    <lineage>
        <taxon>Eukaryota</taxon>
        <taxon>Fungi</taxon>
        <taxon>Dikarya</taxon>
        <taxon>Ascomycota</taxon>
        <taxon>Pezizomycotina</taxon>
        <taxon>Sordariomycetes</taxon>
        <taxon>Hypocreomycetidae</taxon>
        <taxon>Hypocreales</taxon>
        <taxon>Ophiocordycipitaceae</taxon>
        <taxon>Ophiocordyceps</taxon>
    </lineage>
</organism>
<evidence type="ECO:0000256" key="16">
    <source>
        <dbReference type="ARBA" id="ARBA00048679"/>
    </source>
</evidence>
<keyword evidence="7" id="KW-0816">Tricarboxylic acid cycle</keyword>
<dbReference type="InterPro" id="IPR031850">
    <property type="entry name" value="Fungal_KA1_dom"/>
</dbReference>
<keyword evidence="5" id="KW-0329">Glyoxylate bypass</keyword>
<proteinExistence type="inferred from homology"/>
<keyword evidence="13" id="KW-0576">Peroxisome</keyword>
<dbReference type="InterPro" id="IPR043024">
    <property type="entry name" value="KA1_sf_fungal"/>
</dbReference>
<dbReference type="PROSITE" id="PS50011">
    <property type="entry name" value="PROTEIN_KINASE_DOM"/>
    <property type="match status" value="1"/>
</dbReference>
<feature type="region of interest" description="Disordered" evidence="19">
    <location>
        <begin position="925"/>
        <end position="1047"/>
    </location>
</feature>
<dbReference type="Pfam" id="PF20656">
    <property type="entry name" value="MS_N"/>
    <property type="match status" value="1"/>
</dbReference>
<dbReference type="Pfam" id="PF00069">
    <property type="entry name" value="Pkinase"/>
    <property type="match status" value="1"/>
</dbReference>
<evidence type="ECO:0000256" key="4">
    <source>
        <dbReference type="ARBA" id="ARBA00010791"/>
    </source>
</evidence>
<keyword evidence="10 18" id="KW-0547">Nucleotide-binding</keyword>
<keyword evidence="22" id="KW-1185">Reference proteome</keyword>
<dbReference type="InterPro" id="IPR017441">
    <property type="entry name" value="Protein_kinase_ATP_BS"/>
</dbReference>
<evidence type="ECO:0000313" key="21">
    <source>
        <dbReference type="EMBL" id="KAF4510121.1"/>
    </source>
</evidence>
<comment type="subcellular location">
    <subcellularLocation>
        <location evidence="1">Bud neck</location>
    </subcellularLocation>
    <subcellularLocation>
        <location evidence="2">Peroxisome</location>
    </subcellularLocation>
</comment>
<dbReference type="InterPro" id="IPR008271">
    <property type="entry name" value="Ser/Thr_kinase_AS"/>
</dbReference>
<evidence type="ECO:0000256" key="3">
    <source>
        <dbReference type="ARBA" id="ARBA00006394"/>
    </source>
</evidence>
<feature type="active site" description="Proton acceptor" evidence="17">
    <location>
        <position position="1315"/>
    </location>
</feature>
<keyword evidence="12 18" id="KW-0067">ATP-binding</keyword>
<feature type="active site" description="Proton donor" evidence="17">
    <location>
        <position position="1596"/>
    </location>
</feature>
<comment type="similarity">
    <text evidence="3">Belongs to the malate synthase family.</text>
</comment>
<dbReference type="EMBL" id="JAAVMX010000003">
    <property type="protein sequence ID" value="KAF4510121.1"/>
    <property type="molecule type" value="Genomic_DNA"/>
</dbReference>
<feature type="compositionally biased region" description="Basic residues" evidence="19">
    <location>
        <begin position="564"/>
        <end position="576"/>
    </location>
</feature>
<dbReference type="FunFam" id="3.20.20.360:FF:000001">
    <property type="entry name" value="Malate synthase"/>
    <property type="match status" value="1"/>
</dbReference>
<evidence type="ECO:0000256" key="17">
    <source>
        <dbReference type="PIRSR" id="PIRSR601465-50"/>
    </source>
</evidence>
<evidence type="ECO:0000256" key="11">
    <source>
        <dbReference type="ARBA" id="ARBA00022777"/>
    </source>
</evidence>
<evidence type="ECO:0000256" key="15">
    <source>
        <dbReference type="ARBA" id="ARBA00047918"/>
    </source>
</evidence>
<dbReference type="InterPro" id="IPR011076">
    <property type="entry name" value="Malate_synth_sf"/>
</dbReference>
<dbReference type="InterPro" id="IPR001465">
    <property type="entry name" value="Malate_synthase_TIM"/>
</dbReference>
<sequence length="1689" mass="188390">MADAVGVKVRAPLAETTNRINSPFPATEQQASKPRHHQTEACQAHAARHVTAKAAAINVQHVAANASVAAVLTPPQPVDDAKRLSQASYASTSSSRSKKNYKTHIGPWQLGRTLGKGSSARVRLCRHSVTDQLAAVKIVNRRMAYLVQDSSLAALSKWDSNLPDESNGEMRVPMAIEREVAILKLIEHPNIMKLYDIWENRSEIYLILEYIDQGDLFTFINSKGRLSEEVSIYFFRQMISAITYCHSFNVCHRDLKPENILITADLQIKIADFGMAALHQTANHQLATACGSPHYAAPELLKNRQYRGDRADIWSLGVILYAMLSATLPFDDPDLRVMMAKTKKGHYEMPKCLSPEAEDLIKRMLQVNPDRRISLKEIWRHPVVQKYSYLDDFGDNSGQLPDTRKGFQYTPVPSQEIDPQLLRQLRSMWHMFTEQDLAFNLSCEEPNDQKAFYWLLYNYRDKQLEDFKPELARSMSDYHHLKPAIWKKRVSTCQFAQPRANGHGRSVSRFTVISNAADTETDTDKSYDPYRGSRMLQHCDSEVSHAKIVIHRDVQGAQNVSQAARRRSSSNARRGRTNSIRTSMTARQSSRGSLASLRSSRQGMPHVVAPSLRHKRGVDFTHIRKRSSSAGPGAQAPSTGTGLNVGNDSVYRLESGRPLTPEMPKLVNGAYPRAKGGPATRIVTKGGVSMIFNEELRHFSNNCAKDCDKAFRSSLIEDESVGGSWTDGERKRRESTPFSLALDSPTVATPATETSGTSWHSRPLPKLPAEVVSKRCLVAASYESEYGLNSCDDDAELVDGEATRLAIPVLLPRQGDRRVASAPAYSQAIRKLSTLPSINENAGMQPAGTSDGTRIVSAPPHGSATGRRDMDRSLEYLSKVENSIRVVHSPGAQSPVKAPKPLNIRKKAVTEDFGRKLQRQLAYHAGEPDDDAAEPSPQEANGPAKKKKSSWFKRSSKAESESNESEPQSATSATAPKPVQLADADPAGETAKKRAFTFPFWKSNKQRDSKMSIPGQDSNGDGRRLTRHTREQNGPSGLPDSGSGSTRNIAVKQNWLTRLFRVKPATSYICMTLSRKRARQEVAILLREWRRYGIRGIQVDKQRNIVFARLGAKNYLHLKEVEFAAEIMTRRYLCSDLIPDGTATRPIMASTDTILQGVSVLGKVDDAHRKILTPKALAFLALLHRSFNTTRKSLLDRRRLRQAELDRGVLPDFLPETRHVRENATWKGAPPAPGLVDRRVEITGPTDRKMVVNALNANVYTYMADFEDSSAPTWHNMISGQVNLYDAVRRQVDFKQGSREYKLRTDGTLPTLIVRPRGWHLEEKHVTVDGEPISGSLFDFGLYFFHNALETQRRGFGPYFYLPKMESHLEARLWNDAFNLAQDFVGMPRGTVRGTVLIETILAAFEMDEIIYELRDHSSGLNCGRWDYIFSTIKKFRNNANFVLPDRSCVTMTVPFMDAYVKLLIQTCHKRGVHAMGGMAAQIPIKDDKDANDRAMENVRADKLREVRAGHDGTWVAHPALAAIATDIFNAHMPTPNQLFVRRDDVQVGQNDLLNMNVPGGITEDGVKKNLEIGLGYMEAWVRGVGCVPINHLMEDAATAEVSRSQLWQWVKHGVSTADGKKLDKAYALKLLKECADGLSAKAPKGNKFHLAAQYLAGQITGEDYADFLTTLLYNEITQVGSPSPASKL</sequence>
<dbReference type="PROSITE" id="PS00108">
    <property type="entry name" value="PROTEIN_KINASE_ST"/>
    <property type="match status" value="1"/>
</dbReference>
<dbReference type="FunFam" id="1.20.1220.12:FF:000001">
    <property type="entry name" value="Malate synthase"/>
    <property type="match status" value="1"/>
</dbReference>
<protein>
    <recommendedName>
        <fullName evidence="20">Protein kinase domain-containing protein</fullName>
    </recommendedName>
</protein>
<evidence type="ECO:0000256" key="5">
    <source>
        <dbReference type="ARBA" id="ARBA00022435"/>
    </source>
</evidence>
<feature type="domain" description="Protein kinase" evidence="20">
    <location>
        <begin position="108"/>
        <end position="384"/>
    </location>
</feature>
<keyword evidence="9" id="KW-0808">Transferase</keyword>
<dbReference type="PANTHER" id="PTHR42902">
    <property type="entry name" value="MALATE SYNTHASE"/>
    <property type="match status" value="1"/>
</dbReference>
<evidence type="ECO:0000256" key="14">
    <source>
        <dbReference type="ARBA" id="ARBA00047899"/>
    </source>
</evidence>
<accession>A0A8H4PTJ2</accession>
<gene>
    <name evidence="21" type="ORF">G6O67_002036</name>
</gene>
<dbReference type="InterPro" id="IPR019830">
    <property type="entry name" value="Malate_synthase_CS"/>
</dbReference>
<dbReference type="InterPro" id="IPR006252">
    <property type="entry name" value="Malate_synthA"/>
</dbReference>
<dbReference type="FunFam" id="1.10.510.10:FF:000394">
    <property type="entry name" value="Serine/threonine-protein kinase HSL1"/>
    <property type="match status" value="1"/>
</dbReference>
<feature type="compositionally biased region" description="Low complexity" evidence="19">
    <location>
        <begin position="85"/>
        <end position="95"/>
    </location>
</feature>
<dbReference type="OrthoDB" id="504170at2759"/>
<feature type="binding site" evidence="18">
    <location>
        <position position="137"/>
    </location>
    <ligand>
        <name>ATP</name>
        <dbReference type="ChEBI" id="CHEBI:30616"/>
    </ligand>
</feature>
<dbReference type="InterPro" id="IPR048355">
    <property type="entry name" value="MS_C"/>
</dbReference>